<name>A0ABU7D9R5_9TELE</name>
<feature type="region of interest" description="Disordered" evidence="1">
    <location>
        <begin position="213"/>
        <end position="238"/>
    </location>
</feature>
<dbReference type="EMBL" id="JAHUTJ010019223">
    <property type="protein sequence ID" value="MED6271908.1"/>
    <property type="molecule type" value="Genomic_DNA"/>
</dbReference>
<feature type="non-terminal residue" evidence="2">
    <location>
        <position position="1"/>
    </location>
</feature>
<evidence type="ECO:0000313" key="3">
    <source>
        <dbReference type="Proteomes" id="UP001352852"/>
    </source>
</evidence>
<accession>A0ABU7D9R5</accession>
<organism evidence="2 3">
    <name type="scientific">Characodon lateralis</name>
    <dbReference type="NCBI Taxonomy" id="208331"/>
    <lineage>
        <taxon>Eukaryota</taxon>
        <taxon>Metazoa</taxon>
        <taxon>Chordata</taxon>
        <taxon>Craniata</taxon>
        <taxon>Vertebrata</taxon>
        <taxon>Euteleostomi</taxon>
        <taxon>Actinopterygii</taxon>
        <taxon>Neopterygii</taxon>
        <taxon>Teleostei</taxon>
        <taxon>Neoteleostei</taxon>
        <taxon>Acanthomorphata</taxon>
        <taxon>Ovalentaria</taxon>
        <taxon>Atherinomorphae</taxon>
        <taxon>Cyprinodontiformes</taxon>
        <taxon>Goodeidae</taxon>
        <taxon>Characodon</taxon>
    </lineage>
</organism>
<feature type="compositionally biased region" description="Basic and acidic residues" evidence="1">
    <location>
        <begin position="222"/>
        <end position="238"/>
    </location>
</feature>
<protein>
    <submittedName>
        <fullName evidence="2">Uncharacterized protein</fullName>
    </submittedName>
</protein>
<sequence>NARWKTADIYSGLGVKDQIMDPNEEAHWGISSEQMTELAGDHEVGTCIYVLDCNKYSALNSWRNTSHTSDCLTLSRLYFPHQICSPTELVQQSLLTFLDPFIKGFPNQNNQTGPTFHTKDIFYWIKNLLKEATQPHTFVMDTFNRFIILSDNCITINKLCGIYSSQNLRTFIKYRGSSGSDNKMSVIKHGSAQRSSCLVTSCEDTDRDYLSTCKPKSHQKSSRNDEHPRRPWRRDETETMKMKMKMKKSVSFEEDVIVYLFDQETPSIKLQSEPAHLCHLITPATCLMLCQKKMICSGRMTSQLWSLSNNLLLFPCRQTAGLLGPVPECCFLSKTCLFLTYVIESDLEL</sequence>
<evidence type="ECO:0000256" key="1">
    <source>
        <dbReference type="SAM" id="MobiDB-lite"/>
    </source>
</evidence>
<dbReference type="Proteomes" id="UP001352852">
    <property type="component" value="Unassembled WGS sequence"/>
</dbReference>
<proteinExistence type="predicted"/>
<gene>
    <name evidence="2" type="ORF">CHARACLAT_024995</name>
</gene>
<keyword evidence="3" id="KW-1185">Reference proteome</keyword>
<comment type="caution">
    <text evidence="2">The sequence shown here is derived from an EMBL/GenBank/DDBJ whole genome shotgun (WGS) entry which is preliminary data.</text>
</comment>
<reference evidence="2 3" key="1">
    <citation type="submission" date="2021-06" db="EMBL/GenBank/DDBJ databases">
        <authorList>
            <person name="Palmer J.M."/>
        </authorList>
    </citation>
    <scope>NUCLEOTIDE SEQUENCE [LARGE SCALE GENOMIC DNA]</scope>
    <source>
        <strain evidence="2 3">CL_MEX2019</strain>
        <tissue evidence="2">Muscle</tissue>
    </source>
</reference>
<evidence type="ECO:0000313" key="2">
    <source>
        <dbReference type="EMBL" id="MED6271908.1"/>
    </source>
</evidence>